<protein>
    <submittedName>
        <fullName evidence="1">Uncharacterized protein</fullName>
    </submittedName>
</protein>
<gene>
    <name evidence="1" type="ORF">A5895_26070</name>
</gene>
<accession>A0A345JNT6</accession>
<dbReference type="AlphaFoldDB" id="A0A345JNT6"/>
<sequence>MIKSIIQQGARQFGYMPVEKLNYARNIAKRLDEHRELVEAIASKTTLLSQCEWHIGHLATQDDFLMRLYYQVHSKWPEEDPFVRQRPPILGPSTLPEYPSELNTHLLNREGKKNSHLAQEAEFDYGEAKQGHFYFYYIGDVNGFAIGKRDWVPVSVLIGLVSGRQWLLQKLSDGTWIDRESPLWVDWVNANLDAVMRTVAPSRERFSRNIPDELRLAEENYYADVQDVDVEERVMAHTWFDTMTHEYLRVMAITCPVKATTAFALAVPPEIYRYQQTATSKALNKATGEAIVSANKMAVAWFKHNGFEVDEEQQLVKVPDYQPLFFVGSQDM</sequence>
<proteinExistence type="predicted"/>
<reference evidence="1 2" key="1">
    <citation type="submission" date="2016-11" db="EMBL/GenBank/DDBJ databases">
        <title>genome sequence of LSP 389/97, an isolate of the Spanish clone of Salmonella enterica 4,5,12,i:-.</title>
        <authorList>
            <person name="Rodicio M.R."/>
        </authorList>
    </citation>
    <scope>NUCLEOTIDE SEQUENCE [LARGE SCALE GENOMIC DNA]</scope>
    <source>
        <strain evidence="1 2">LSP 389/97</strain>
        <plasmid evidence="2">Plasmid puo-stmrv1</plasmid>
    </source>
</reference>
<dbReference type="RefSeq" id="WP_025989273.1">
    <property type="nucleotide sequence ID" value="NZ_CP018220.1"/>
</dbReference>
<dbReference type="EMBL" id="CP018220">
    <property type="protein sequence ID" value="AXH26464.1"/>
    <property type="molecule type" value="Genomic_DNA"/>
</dbReference>
<dbReference type="Proteomes" id="UP000253929">
    <property type="component" value="Plasmid pUO-STmRV1"/>
</dbReference>
<geneLocation type="plasmid" evidence="2">
    <name>puo-stmrv1</name>
</geneLocation>
<evidence type="ECO:0000313" key="1">
    <source>
        <dbReference type="EMBL" id="AXH26464.1"/>
    </source>
</evidence>
<organism evidence="1 2">
    <name type="scientific">Salmonella enterica I</name>
    <dbReference type="NCBI Taxonomy" id="59201"/>
    <lineage>
        <taxon>Bacteria</taxon>
        <taxon>Pseudomonadati</taxon>
        <taxon>Pseudomonadota</taxon>
        <taxon>Gammaproteobacteria</taxon>
        <taxon>Enterobacterales</taxon>
        <taxon>Enterobacteriaceae</taxon>
        <taxon>Salmonella</taxon>
    </lineage>
</organism>
<name>A0A345JNT6_SALET</name>
<keyword evidence="1" id="KW-0614">Plasmid</keyword>
<evidence type="ECO:0000313" key="2">
    <source>
        <dbReference type="Proteomes" id="UP000253929"/>
    </source>
</evidence>